<keyword evidence="3" id="KW-1185">Reference proteome</keyword>
<dbReference type="Proteomes" id="UP000790833">
    <property type="component" value="Unassembled WGS sequence"/>
</dbReference>
<proteinExistence type="predicted"/>
<evidence type="ECO:0000256" key="1">
    <source>
        <dbReference type="SAM" id="MobiDB-lite"/>
    </source>
</evidence>
<name>A0A9P7VDM2_9ASCO</name>
<accession>A0A9P7VDM2</accession>
<feature type="compositionally biased region" description="Polar residues" evidence="1">
    <location>
        <begin position="323"/>
        <end position="335"/>
    </location>
</feature>
<dbReference type="EMBL" id="JAHMUF010000002">
    <property type="protein sequence ID" value="KAG7195879.1"/>
    <property type="molecule type" value="Genomic_DNA"/>
</dbReference>
<feature type="region of interest" description="Disordered" evidence="1">
    <location>
        <begin position="408"/>
        <end position="448"/>
    </location>
</feature>
<organism evidence="2 3">
    <name type="scientific">Scheffersomyces spartinae</name>
    <dbReference type="NCBI Taxonomy" id="45513"/>
    <lineage>
        <taxon>Eukaryota</taxon>
        <taxon>Fungi</taxon>
        <taxon>Dikarya</taxon>
        <taxon>Ascomycota</taxon>
        <taxon>Saccharomycotina</taxon>
        <taxon>Pichiomycetes</taxon>
        <taxon>Debaryomycetaceae</taxon>
        <taxon>Scheffersomyces</taxon>
    </lineage>
</organism>
<comment type="caution">
    <text evidence="2">The sequence shown here is derived from an EMBL/GenBank/DDBJ whole genome shotgun (WGS) entry which is preliminary data.</text>
</comment>
<evidence type="ECO:0000313" key="2">
    <source>
        <dbReference type="EMBL" id="KAG7195879.1"/>
    </source>
</evidence>
<dbReference type="RefSeq" id="XP_043051424.1">
    <property type="nucleotide sequence ID" value="XM_043193036.1"/>
</dbReference>
<gene>
    <name evidence="2" type="ORF">KQ657_002264</name>
</gene>
<feature type="compositionally biased region" description="Low complexity" evidence="1">
    <location>
        <begin position="133"/>
        <end position="149"/>
    </location>
</feature>
<feature type="region of interest" description="Disordered" evidence="1">
    <location>
        <begin position="221"/>
        <end position="285"/>
    </location>
</feature>
<feature type="compositionally biased region" description="Low complexity" evidence="1">
    <location>
        <begin position="258"/>
        <end position="281"/>
    </location>
</feature>
<dbReference type="GeneID" id="66115638"/>
<protein>
    <submittedName>
        <fullName evidence="2">Uncharacterized protein</fullName>
    </submittedName>
</protein>
<feature type="region of interest" description="Disordered" evidence="1">
    <location>
        <begin position="323"/>
        <end position="347"/>
    </location>
</feature>
<feature type="compositionally biased region" description="Polar residues" evidence="1">
    <location>
        <begin position="234"/>
        <end position="250"/>
    </location>
</feature>
<sequence length="448" mass="50101">MYLLAVNLFRRELAGFQDIDVYIINPIVSLVFRPRNSLLPMILKVWVTLFNQYDHHSIPNRILKFIHTIPRGTTVMDHALDTLFYVNDFIKLQEEYNALVHGFWGAIPDQRRHQPRLYSGRRRPPIENREVINKNNNTPTRHNNNNNQNSQVPRSDPLAQESQPQRIVSFDEVILSTPISDILNSDKEDVIEADEIPLNLSDPPNVVEQIDKVLAPAKTYAGTSGRNIDGLSIERSNTWGGNKIKSQVQGEPSDRAKSPIPSRSISPSINIIPPRGRSPRPQLQKQQLQNLEAAVKEVISGTFPHTAHRRSSLLQPPTVLRPTNEQSLPEQSNLVQPGRLGPGTFSPPNGRVRHLLDSHPGIPVLIAALRSNATHTTSPPPGNASQYRVNPSSLGKLFPRGSSSFKVNSTNIGKSSSMDHNHSSGSAIMDDYSHSDTELPYPSHEYLR</sequence>
<dbReference type="AlphaFoldDB" id="A0A9P7VDM2"/>
<feature type="region of interest" description="Disordered" evidence="1">
    <location>
        <begin position="115"/>
        <end position="163"/>
    </location>
</feature>
<reference evidence="2" key="1">
    <citation type="submission" date="2021-03" db="EMBL/GenBank/DDBJ databases">
        <authorList>
            <person name="Palmer J.M."/>
        </authorList>
    </citation>
    <scope>NUCLEOTIDE SEQUENCE</scope>
    <source>
        <strain evidence="2">ARV_011</strain>
    </source>
</reference>
<evidence type="ECO:0000313" key="3">
    <source>
        <dbReference type="Proteomes" id="UP000790833"/>
    </source>
</evidence>